<protein>
    <submittedName>
        <fullName evidence="1">Uncharacterized protein</fullName>
    </submittedName>
</protein>
<accession>A0A1S8WNS1</accession>
<name>A0A1S8WNS1_OPIVI</name>
<reference evidence="1 2" key="1">
    <citation type="submission" date="2015-03" db="EMBL/GenBank/DDBJ databases">
        <title>Draft genome of the nematode, Opisthorchis viverrini.</title>
        <authorList>
            <person name="Mitreva M."/>
        </authorList>
    </citation>
    <scope>NUCLEOTIDE SEQUENCE [LARGE SCALE GENOMIC DNA]</scope>
    <source>
        <strain evidence="1">Khon Kaen</strain>
    </source>
</reference>
<dbReference type="EMBL" id="KV898746">
    <property type="protein sequence ID" value="OON16106.1"/>
    <property type="molecule type" value="Genomic_DNA"/>
</dbReference>
<organism evidence="1 2">
    <name type="scientific">Opisthorchis viverrini</name>
    <name type="common">Southeast Asian liver fluke</name>
    <dbReference type="NCBI Taxonomy" id="6198"/>
    <lineage>
        <taxon>Eukaryota</taxon>
        <taxon>Metazoa</taxon>
        <taxon>Spiralia</taxon>
        <taxon>Lophotrochozoa</taxon>
        <taxon>Platyhelminthes</taxon>
        <taxon>Trematoda</taxon>
        <taxon>Digenea</taxon>
        <taxon>Opisthorchiida</taxon>
        <taxon>Opisthorchiata</taxon>
        <taxon>Opisthorchiidae</taxon>
        <taxon>Opisthorchis</taxon>
    </lineage>
</organism>
<feature type="non-terminal residue" evidence="1">
    <location>
        <position position="84"/>
    </location>
</feature>
<evidence type="ECO:0000313" key="1">
    <source>
        <dbReference type="EMBL" id="OON16106.1"/>
    </source>
</evidence>
<dbReference type="AlphaFoldDB" id="A0A1S8WNS1"/>
<sequence>MDRPTGLPSRWRDASVGGFTMRIRLINKVVLDPTNCRNGIVTQTDWDRYGITESLTLAGPNDIPGGNANFDSIICNTLESTYTS</sequence>
<proteinExistence type="predicted"/>
<gene>
    <name evidence="1" type="ORF">X801_08084</name>
</gene>
<evidence type="ECO:0000313" key="2">
    <source>
        <dbReference type="Proteomes" id="UP000243686"/>
    </source>
</evidence>
<dbReference type="Proteomes" id="UP000243686">
    <property type="component" value="Unassembled WGS sequence"/>
</dbReference>
<keyword evidence="2" id="KW-1185">Reference proteome</keyword>